<dbReference type="STRING" id="136857.CTEST_09515"/>
<dbReference type="InterPro" id="IPR012340">
    <property type="entry name" value="NA-bd_OB-fold"/>
</dbReference>
<dbReference type="NCBIfam" id="TIGR00613">
    <property type="entry name" value="reco"/>
    <property type="match status" value="1"/>
</dbReference>
<dbReference type="InterPro" id="IPR003717">
    <property type="entry name" value="RecO"/>
</dbReference>
<sequence length="245" mass="27172">MRRESYRDRALVIRTYDFGEADRIIVLLTRHHGIVRGVAKGVRRSKSRFGSRLQSFVDNSVTLYPGRNLETITEADTVAFYGSGIIDEYPRYTAACAALESAERLAALDGDDDPWLFDHLTETLARMQETAYPSMVLDSFLLQAMAHAGWAPSLFDCAQCGNPGPHHAFHPAVGGAACVTCRPPGSAEVAEEALHLMWLLAHSHWPAALDRADPELIDAAHRLTRAHLQWHLEQKVTSLAVMDQV</sequence>
<accession>A0A0G3HBK2</accession>
<dbReference type="RefSeq" id="WP_047253518.1">
    <property type="nucleotide sequence ID" value="NZ_CP011545.1"/>
</dbReference>
<comment type="function">
    <text evidence="1 8">Involved in DNA repair and RecF pathway recombination.</text>
</comment>
<dbReference type="KEGG" id="cted:CTEST_09515"/>
<evidence type="ECO:0000313" key="10">
    <source>
        <dbReference type="EMBL" id="AKK09328.1"/>
    </source>
</evidence>
<dbReference type="Pfam" id="PF02565">
    <property type="entry name" value="RecO_C"/>
    <property type="match status" value="1"/>
</dbReference>
<evidence type="ECO:0000256" key="4">
    <source>
        <dbReference type="ARBA" id="ARBA00022763"/>
    </source>
</evidence>
<keyword evidence="11" id="KW-1185">Reference proteome</keyword>
<evidence type="ECO:0000256" key="7">
    <source>
        <dbReference type="ARBA" id="ARBA00033409"/>
    </source>
</evidence>
<dbReference type="InterPro" id="IPR037278">
    <property type="entry name" value="ARFGAP/RecO"/>
</dbReference>
<comment type="similarity">
    <text evidence="2 8">Belongs to the RecO family.</text>
</comment>
<keyword evidence="5 8" id="KW-0233">DNA recombination</keyword>
<reference evidence="11" key="2">
    <citation type="submission" date="2015-05" db="EMBL/GenBank/DDBJ databases">
        <title>Complete genome sequence of Corynebacterium testudinoris DSM 44614, recovered from necrotic lesions in the mouth of a tortoise.</title>
        <authorList>
            <person name="Ruckert C."/>
            <person name="Albersmeier A."/>
            <person name="Winkler A."/>
            <person name="Tauch A."/>
        </authorList>
    </citation>
    <scope>NUCLEOTIDE SEQUENCE [LARGE SCALE GENOMIC DNA]</scope>
    <source>
        <strain evidence="11">DSM 44614</strain>
    </source>
</reference>
<dbReference type="PANTHER" id="PTHR33991:SF1">
    <property type="entry name" value="DNA REPAIR PROTEIN RECO"/>
    <property type="match status" value="1"/>
</dbReference>
<evidence type="ECO:0000256" key="3">
    <source>
        <dbReference type="ARBA" id="ARBA00021310"/>
    </source>
</evidence>
<protein>
    <recommendedName>
        <fullName evidence="3 8">DNA repair protein RecO</fullName>
    </recommendedName>
    <alternativeName>
        <fullName evidence="7 8">Recombination protein O</fullName>
    </alternativeName>
</protein>
<keyword evidence="6 8" id="KW-0234">DNA repair</keyword>
<reference evidence="10 11" key="1">
    <citation type="journal article" date="2015" name="Genome Announc.">
        <title>Complete Genome Sequence of the Type Strain Corynebacterium testudinoris DSM 44614, Recovered from Necrotic Lesions in the Mouth of a Tortoise.</title>
        <authorList>
            <person name="Ruckert C."/>
            <person name="Kriete M."/>
            <person name="Jaenicke S."/>
            <person name="Winkler A."/>
            <person name="Tauch A."/>
        </authorList>
    </citation>
    <scope>NUCLEOTIDE SEQUENCE [LARGE SCALE GENOMIC DNA]</scope>
    <source>
        <strain evidence="10 11">DSM 44614</strain>
    </source>
</reference>
<evidence type="ECO:0000256" key="1">
    <source>
        <dbReference type="ARBA" id="ARBA00003065"/>
    </source>
</evidence>
<dbReference type="InterPro" id="IPR022572">
    <property type="entry name" value="DNA_rep/recomb_RecO_N"/>
</dbReference>
<dbReference type="Proteomes" id="UP000035540">
    <property type="component" value="Chromosome"/>
</dbReference>
<keyword evidence="4 8" id="KW-0227">DNA damage</keyword>
<dbReference type="HAMAP" id="MF_00201">
    <property type="entry name" value="RecO"/>
    <property type="match status" value="1"/>
</dbReference>
<dbReference type="GO" id="GO:0006310">
    <property type="term" value="P:DNA recombination"/>
    <property type="evidence" value="ECO:0007669"/>
    <property type="project" value="UniProtKB-UniRule"/>
</dbReference>
<gene>
    <name evidence="8 10" type="primary">recO</name>
    <name evidence="10" type="ORF">CTEST_09515</name>
</gene>
<dbReference type="PATRIC" id="fig|136857.5.peg.1888"/>
<dbReference type="Gene3D" id="1.20.1440.120">
    <property type="entry name" value="Recombination protein O, C-terminal domain"/>
    <property type="match status" value="1"/>
</dbReference>
<evidence type="ECO:0000256" key="6">
    <source>
        <dbReference type="ARBA" id="ARBA00023204"/>
    </source>
</evidence>
<evidence type="ECO:0000256" key="5">
    <source>
        <dbReference type="ARBA" id="ARBA00023172"/>
    </source>
</evidence>
<evidence type="ECO:0000256" key="2">
    <source>
        <dbReference type="ARBA" id="ARBA00007452"/>
    </source>
</evidence>
<evidence type="ECO:0000259" key="9">
    <source>
        <dbReference type="Pfam" id="PF11967"/>
    </source>
</evidence>
<dbReference type="GO" id="GO:0043590">
    <property type="term" value="C:bacterial nucleoid"/>
    <property type="evidence" value="ECO:0007669"/>
    <property type="project" value="TreeGrafter"/>
</dbReference>
<dbReference type="OrthoDB" id="9812244at2"/>
<dbReference type="InterPro" id="IPR042242">
    <property type="entry name" value="RecO_C"/>
</dbReference>
<dbReference type="SUPFAM" id="SSF57863">
    <property type="entry name" value="ArfGap/RecO-like zinc finger"/>
    <property type="match status" value="1"/>
</dbReference>
<dbReference type="EMBL" id="CP011545">
    <property type="protein sequence ID" value="AKK09328.1"/>
    <property type="molecule type" value="Genomic_DNA"/>
</dbReference>
<dbReference type="Pfam" id="PF11967">
    <property type="entry name" value="RecO_N"/>
    <property type="match status" value="1"/>
</dbReference>
<dbReference type="PANTHER" id="PTHR33991">
    <property type="entry name" value="DNA REPAIR PROTEIN RECO"/>
    <property type="match status" value="1"/>
</dbReference>
<dbReference type="Gene3D" id="2.40.50.140">
    <property type="entry name" value="Nucleic acid-binding proteins"/>
    <property type="match status" value="1"/>
</dbReference>
<evidence type="ECO:0000256" key="8">
    <source>
        <dbReference type="HAMAP-Rule" id="MF_00201"/>
    </source>
</evidence>
<feature type="domain" description="DNA replication/recombination mediator RecO N-terminal" evidence="9">
    <location>
        <begin position="5"/>
        <end position="80"/>
    </location>
</feature>
<evidence type="ECO:0000313" key="11">
    <source>
        <dbReference type="Proteomes" id="UP000035540"/>
    </source>
</evidence>
<organism evidence="10 11">
    <name type="scientific">Corynebacterium testudinoris</name>
    <dbReference type="NCBI Taxonomy" id="136857"/>
    <lineage>
        <taxon>Bacteria</taxon>
        <taxon>Bacillati</taxon>
        <taxon>Actinomycetota</taxon>
        <taxon>Actinomycetes</taxon>
        <taxon>Mycobacteriales</taxon>
        <taxon>Corynebacteriaceae</taxon>
        <taxon>Corynebacterium</taxon>
    </lineage>
</organism>
<proteinExistence type="inferred from homology"/>
<name>A0A0G3HBK2_9CORY</name>
<dbReference type="AlphaFoldDB" id="A0A0G3HBK2"/>
<dbReference type="SUPFAM" id="SSF50249">
    <property type="entry name" value="Nucleic acid-binding proteins"/>
    <property type="match status" value="1"/>
</dbReference>
<dbReference type="GO" id="GO:0006302">
    <property type="term" value="P:double-strand break repair"/>
    <property type="evidence" value="ECO:0007669"/>
    <property type="project" value="TreeGrafter"/>
</dbReference>